<evidence type="ECO:0000313" key="11">
    <source>
        <dbReference type="Proteomes" id="UP000245839"/>
    </source>
</evidence>
<keyword evidence="11" id="KW-1185">Reference proteome</keyword>
<feature type="transmembrane region" description="Helical" evidence="8">
    <location>
        <begin position="233"/>
        <end position="251"/>
    </location>
</feature>
<dbReference type="AlphaFoldDB" id="A0A2Y9B8Y5"/>
<evidence type="ECO:0000256" key="2">
    <source>
        <dbReference type="ARBA" id="ARBA00009142"/>
    </source>
</evidence>
<keyword evidence="7 8" id="KW-0472">Membrane</keyword>
<evidence type="ECO:0000313" key="10">
    <source>
        <dbReference type="EMBL" id="SSA51467.1"/>
    </source>
</evidence>
<dbReference type="InterPro" id="IPR052017">
    <property type="entry name" value="TSUP"/>
</dbReference>
<dbReference type="RefSeq" id="WP_109566365.1">
    <property type="nucleotide sequence ID" value="NZ_QGDJ01000020.1"/>
</dbReference>
<comment type="similarity">
    <text evidence="2 8">Belongs to the 4-toluene sulfonate uptake permease (TSUP) (TC 2.A.102) family.</text>
</comment>
<keyword evidence="3" id="KW-0813">Transport</keyword>
<protein>
    <recommendedName>
        <fullName evidence="8">Probable membrane transporter protein</fullName>
    </recommendedName>
</protein>
<evidence type="ECO:0000256" key="7">
    <source>
        <dbReference type="ARBA" id="ARBA00023136"/>
    </source>
</evidence>
<dbReference type="Proteomes" id="UP000251571">
    <property type="component" value="Unassembled WGS sequence"/>
</dbReference>
<feature type="transmembrane region" description="Helical" evidence="8">
    <location>
        <begin position="49"/>
        <end position="72"/>
    </location>
</feature>
<keyword evidence="6 8" id="KW-1133">Transmembrane helix</keyword>
<dbReference type="GO" id="GO:0005886">
    <property type="term" value="C:plasma membrane"/>
    <property type="evidence" value="ECO:0007669"/>
    <property type="project" value="UniProtKB-SubCell"/>
</dbReference>
<dbReference type="OrthoDB" id="5472127at2"/>
<dbReference type="EMBL" id="QGDJ01000020">
    <property type="protein sequence ID" value="PWJ11166.1"/>
    <property type="molecule type" value="Genomic_DNA"/>
</dbReference>
<feature type="transmembrane region" description="Helical" evidence="8">
    <location>
        <begin position="203"/>
        <end position="221"/>
    </location>
</feature>
<evidence type="ECO:0000256" key="3">
    <source>
        <dbReference type="ARBA" id="ARBA00022448"/>
    </source>
</evidence>
<evidence type="ECO:0000256" key="8">
    <source>
        <dbReference type="RuleBase" id="RU363041"/>
    </source>
</evidence>
<reference evidence="10 12" key="1">
    <citation type="submission" date="2016-10" db="EMBL/GenBank/DDBJ databases">
        <authorList>
            <person name="Cai Z."/>
        </authorList>
    </citation>
    <scope>NUCLEOTIDE SEQUENCE [LARGE SCALE GENOMIC DNA]</scope>
    <source>
        <strain evidence="10 12">DSM 25227</strain>
    </source>
</reference>
<dbReference type="Proteomes" id="UP000245839">
    <property type="component" value="Unassembled WGS sequence"/>
</dbReference>
<reference evidence="9 11" key="2">
    <citation type="submission" date="2018-03" db="EMBL/GenBank/DDBJ databases">
        <title>Genomic Encyclopedia of Archaeal and Bacterial Type Strains, Phase II (KMG-II): from individual species to whole genera.</title>
        <authorList>
            <person name="Goeker M."/>
        </authorList>
    </citation>
    <scope>NUCLEOTIDE SEQUENCE [LARGE SCALE GENOMIC DNA]</scope>
    <source>
        <strain evidence="9 11">DSM 25227</strain>
    </source>
</reference>
<evidence type="ECO:0000313" key="12">
    <source>
        <dbReference type="Proteomes" id="UP000251571"/>
    </source>
</evidence>
<evidence type="ECO:0000256" key="4">
    <source>
        <dbReference type="ARBA" id="ARBA00022475"/>
    </source>
</evidence>
<dbReference type="EMBL" id="UETC01000020">
    <property type="protein sequence ID" value="SSA51467.1"/>
    <property type="molecule type" value="Genomic_DNA"/>
</dbReference>
<sequence length="253" mass="25527">MDAAVAALSGAVASPGIYLLTFATIMAAGVVQSSAGIGFGLVAAPALMFLNPALVPGGVIFLGILVSALSSLRDLRHVQRRYVVAGLAGRAPAALLAAFFVAGASAATFEALFALSILLAVGLSVLAPRFRPTVPRVAAAGIVSGLMGTLTGVGAPPFAIALQNAPSGELRATMNAVLMFGAILSIAALAAFGAFGWADILRGLSLIPAALAGFWLARFVIRDPRAAAWLRPAILTLCVASSVALLLRAGLLR</sequence>
<comment type="subcellular location">
    <subcellularLocation>
        <location evidence="1 8">Cell membrane</location>
        <topology evidence="1 8">Multi-pass membrane protein</topology>
    </subcellularLocation>
</comment>
<feature type="transmembrane region" description="Helical" evidence="8">
    <location>
        <begin position="93"/>
        <end position="126"/>
    </location>
</feature>
<dbReference type="PANTHER" id="PTHR30269">
    <property type="entry name" value="TRANSMEMBRANE PROTEIN YFCA"/>
    <property type="match status" value="1"/>
</dbReference>
<feature type="transmembrane region" description="Helical" evidence="8">
    <location>
        <begin position="174"/>
        <end position="197"/>
    </location>
</feature>
<dbReference type="Pfam" id="PF01925">
    <property type="entry name" value="TauE"/>
    <property type="match status" value="1"/>
</dbReference>
<keyword evidence="4 8" id="KW-1003">Cell membrane</keyword>
<name>A0A2Y9B8Y5_9RHOB</name>
<evidence type="ECO:0000313" key="9">
    <source>
        <dbReference type="EMBL" id="PWJ11166.1"/>
    </source>
</evidence>
<feature type="transmembrane region" description="Helical" evidence="8">
    <location>
        <begin position="138"/>
        <end position="162"/>
    </location>
</feature>
<evidence type="ECO:0000256" key="1">
    <source>
        <dbReference type="ARBA" id="ARBA00004651"/>
    </source>
</evidence>
<proteinExistence type="inferred from homology"/>
<dbReference type="PANTHER" id="PTHR30269:SF37">
    <property type="entry name" value="MEMBRANE TRANSPORTER PROTEIN"/>
    <property type="match status" value="1"/>
</dbReference>
<accession>A0A2Y9B8Y5</accession>
<dbReference type="InterPro" id="IPR002781">
    <property type="entry name" value="TM_pro_TauE-like"/>
</dbReference>
<keyword evidence="5 8" id="KW-0812">Transmembrane</keyword>
<organism evidence="10 12">
    <name type="scientific">Jannaschia seohaensis</name>
    <dbReference type="NCBI Taxonomy" id="475081"/>
    <lineage>
        <taxon>Bacteria</taxon>
        <taxon>Pseudomonadati</taxon>
        <taxon>Pseudomonadota</taxon>
        <taxon>Alphaproteobacteria</taxon>
        <taxon>Rhodobacterales</taxon>
        <taxon>Roseobacteraceae</taxon>
        <taxon>Jannaschia</taxon>
    </lineage>
</organism>
<evidence type="ECO:0000256" key="5">
    <source>
        <dbReference type="ARBA" id="ARBA00022692"/>
    </source>
</evidence>
<evidence type="ECO:0000256" key="6">
    <source>
        <dbReference type="ARBA" id="ARBA00022989"/>
    </source>
</evidence>
<gene>
    <name evidence="9" type="ORF">BCF38_12010</name>
    <name evidence="10" type="ORF">SAMN05421539_12010</name>
</gene>